<sequence>MSHYPVFLEVAGPLAMFARPDAGGTPTSYPAPTCSAAKSIFESIAMLRSGDAWIRPKRVEICKKKGESGGSIRYQRYTTNYGGPLRKADLVGKRAGMQLFATVLADVCFRLYGEIDGKPARAGVNPRHHLQDLFNRRIARGQCFRTPSLGWREFTCSYWGPFRPEYEVDEDIEDFIPSMLLKTWDKPRDGAYEPIFAQNVSIVRGVLDYAE</sequence>
<accession>B8IGC7</accession>
<protein>
    <submittedName>
        <fullName evidence="1">CRISPR-associated protein Cas5</fullName>
    </submittedName>
</protein>
<name>B8IGC7_METNO</name>
<dbReference type="Gene3D" id="3.30.70.2660">
    <property type="match status" value="1"/>
</dbReference>
<reference evidence="1 2" key="1">
    <citation type="submission" date="2009-01" db="EMBL/GenBank/DDBJ databases">
        <title>Complete sequence of chromosome of Methylobacterium nodulans ORS 2060.</title>
        <authorList>
            <consortium name="US DOE Joint Genome Institute"/>
            <person name="Lucas S."/>
            <person name="Copeland A."/>
            <person name="Lapidus A."/>
            <person name="Glavina del Rio T."/>
            <person name="Dalin E."/>
            <person name="Tice H."/>
            <person name="Bruce D."/>
            <person name="Goodwin L."/>
            <person name="Pitluck S."/>
            <person name="Sims D."/>
            <person name="Brettin T."/>
            <person name="Detter J.C."/>
            <person name="Han C."/>
            <person name="Larimer F."/>
            <person name="Land M."/>
            <person name="Hauser L."/>
            <person name="Kyrpides N."/>
            <person name="Ivanova N."/>
            <person name="Marx C.J."/>
            <person name="Richardson P."/>
        </authorList>
    </citation>
    <scope>NUCLEOTIDE SEQUENCE [LARGE SCALE GENOMIC DNA]</scope>
    <source>
        <strain evidence="2">LMG 21967 / CNCM I-2342 / ORS 2060</strain>
    </source>
</reference>
<proteinExistence type="predicted"/>
<dbReference type="STRING" id="460265.Mnod_0797"/>
<dbReference type="OrthoDB" id="5621871at2"/>
<dbReference type="HOGENOM" id="CLU_1364178_0_0_5"/>
<dbReference type="EMBL" id="CP001349">
    <property type="protein sequence ID" value="ACL55827.1"/>
    <property type="molecule type" value="Genomic_DNA"/>
</dbReference>
<evidence type="ECO:0000313" key="1">
    <source>
        <dbReference type="EMBL" id="ACL55827.1"/>
    </source>
</evidence>
<dbReference type="KEGG" id="mno:Mnod_0797"/>
<evidence type="ECO:0000313" key="2">
    <source>
        <dbReference type="Proteomes" id="UP000008207"/>
    </source>
</evidence>
<organism evidence="1 2">
    <name type="scientific">Methylobacterium nodulans (strain LMG 21967 / CNCM I-2342 / ORS 2060)</name>
    <dbReference type="NCBI Taxonomy" id="460265"/>
    <lineage>
        <taxon>Bacteria</taxon>
        <taxon>Pseudomonadati</taxon>
        <taxon>Pseudomonadota</taxon>
        <taxon>Alphaproteobacteria</taxon>
        <taxon>Hyphomicrobiales</taxon>
        <taxon>Methylobacteriaceae</taxon>
        <taxon>Methylobacterium</taxon>
    </lineage>
</organism>
<dbReference type="Proteomes" id="UP000008207">
    <property type="component" value="Chromosome"/>
</dbReference>
<gene>
    <name evidence="1" type="ordered locus">Mnod_0797</name>
</gene>
<dbReference type="AlphaFoldDB" id="B8IGC7"/>
<keyword evidence="2" id="KW-1185">Reference proteome</keyword>